<comment type="caution">
    <text evidence="1">The sequence shown here is derived from an EMBL/GenBank/DDBJ whole genome shotgun (WGS) entry which is preliminary data.</text>
</comment>
<dbReference type="RefSeq" id="WP_065610541.1">
    <property type="nucleotide sequence ID" value="NZ_CAWMPN010000008.1"/>
</dbReference>
<dbReference type="STRING" id="688.A6E04_08640"/>
<organism evidence="1 2">
    <name type="scientific">Aliivibrio logei</name>
    <name type="common">Vibrio logei</name>
    <dbReference type="NCBI Taxonomy" id="688"/>
    <lineage>
        <taxon>Bacteria</taxon>
        <taxon>Pseudomonadati</taxon>
        <taxon>Pseudomonadota</taxon>
        <taxon>Gammaproteobacteria</taxon>
        <taxon>Vibrionales</taxon>
        <taxon>Vibrionaceae</taxon>
        <taxon>Aliivibrio</taxon>
    </lineage>
</organism>
<gene>
    <name evidence="1" type="ORF">A6E04_08640</name>
</gene>
<sequence length="258" mass="30356">MIRTKEFLTQNKESFQRYASFKDYDVLFEAIEKKTSSDHCIEACKSLIEGISKTVLAQVDVRTQETRDRFNKLEIKNLETSLEKMRNDNEDFHVLYQQAVVVLAAFHHSCEKGLLQAIGNKFCTYIAKIRDKKGDIAHGREAPKIIKSPMNLAFMIESVTDIIAFHMLETLSLIDFQQVDRPSQETLITESFRQKQSFELEVILDEERVIREFNESLDEQYPLKGKLRYSRALFEQYLEDYEIQLQEFIDNKEQELME</sequence>
<evidence type="ECO:0008006" key="3">
    <source>
        <dbReference type="Google" id="ProtNLM"/>
    </source>
</evidence>
<dbReference type="OrthoDB" id="6689311at2"/>
<name>A0A1B9P0N3_ALILO</name>
<evidence type="ECO:0000313" key="2">
    <source>
        <dbReference type="Proteomes" id="UP000093523"/>
    </source>
</evidence>
<evidence type="ECO:0000313" key="1">
    <source>
        <dbReference type="EMBL" id="OCH21917.1"/>
    </source>
</evidence>
<accession>A0A1B9P0N3</accession>
<reference evidence="1 2" key="1">
    <citation type="submission" date="2016-06" db="EMBL/GenBank/DDBJ databases">
        <authorList>
            <person name="Kjaerup R.B."/>
            <person name="Dalgaard T.S."/>
            <person name="Juul-Madsen H.R."/>
        </authorList>
    </citation>
    <scope>NUCLEOTIDE SEQUENCE [LARGE SCALE GENOMIC DNA]</scope>
    <source>
        <strain evidence="1 2">1S159</strain>
    </source>
</reference>
<dbReference type="AlphaFoldDB" id="A0A1B9P0N3"/>
<dbReference type="Proteomes" id="UP000093523">
    <property type="component" value="Unassembled WGS sequence"/>
</dbReference>
<proteinExistence type="predicted"/>
<protein>
    <recommendedName>
        <fullName evidence="3">Abortive infection protein-like C-terminal domain-containing protein</fullName>
    </recommendedName>
</protein>
<dbReference type="EMBL" id="MAJU01000008">
    <property type="protein sequence ID" value="OCH21917.1"/>
    <property type="molecule type" value="Genomic_DNA"/>
</dbReference>